<dbReference type="PhylomeDB" id="E9APB3"/>
<dbReference type="OMA" id="MYPPDGI"/>
<feature type="compositionally biased region" description="Basic and acidic residues" evidence="2">
    <location>
        <begin position="1"/>
        <end position="11"/>
    </location>
</feature>
<keyword evidence="4" id="KW-1185">Reference proteome</keyword>
<organism evidence="3 4">
    <name type="scientific">Leishmania mexicana (strain MHOM/GT/2001/U1103)</name>
    <dbReference type="NCBI Taxonomy" id="929439"/>
    <lineage>
        <taxon>Eukaryota</taxon>
        <taxon>Discoba</taxon>
        <taxon>Euglenozoa</taxon>
        <taxon>Kinetoplastea</taxon>
        <taxon>Metakinetoplastina</taxon>
        <taxon>Trypanosomatida</taxon>
        <taxon>Trypanosomatidae</taxon>
        <taxon>Leishmaniinae</taxon>
        <taxon>Leishmania</taxon>
    </lineage>
</organism>
<dbReference type="GeneID" id="13455130"/>
<feature type="region of interest" description="Disordered" evidence="2">
    <location>
        <begin position="1"/>
        <end position="24"/>
    </location>
</feature>
<evidence type="ECO:0000256" key="2">
    <source>
        <dbReference type="SAM" id="MobiDB-lite"/>
    </source>
</evidence>
<dbReference type="Proteomes" id="UP000007259">
    <property type="component" value="Chromosome 13"/>
</dbReference>
<proteinExistence type="predicted"/>
<protein>
    <submittedName>
        <fullName evidence="3">Uncharacterized protein</fullName>
    </submittedName>
</protein>
<feature type="region of interest" description="Disordered" evidence="2">
    <location>
        <begin position="144"/>
        <end position="171"/>
    </location>
</feature>
<feature type="coiled-coil region" evidence="1">
    <location>
        <begin position="237"/>
        <end position="281"/>
    </location>
</feature>
<dbReference type="AlphaFoldDB" id="E9APB3"/>
<dbReference type="VEuPathDB" id="TriTrypDB:LmxM.13.0890"/>
<accession>E9APB3</accession>
<name>E9APB3_LEIMU</name>
<dbReference type="KEGG" id="lmi:LMXM_13_0890"/>
<gene>
    <name evidence="3" type="ORF">LMXM_13_0890</name>
</gene>
<evidence type="ECO:0000313" key="3">
    <source>
        <dbReference type="EMBL" id="CBZ24777.1"/>
    </source>
</evidence>
<dbReference type="RefSeq" id="XP_003873290.1">
    <property type="nucleotide sequence ID" value="XM_003873241.1"/>
</dbReference>
<dbReference type="EMBL" id="FR799566">
    <property type="protein sequence ID" value="CBZ24777.1"/>
    <property type="molecule type" value="Genomic_DNA"/>
</dbReference>
<evidence type="ECO:0000256" key="1">
    <source>
        <dbReference type="SAM" id="Coils"/>
    </source>
</evidence>
<sequence length="344" mass="37989">MFKQRDNERHPPMTVDPSGGGATTSAGLFGEVGMGSAASPFLDGPAVAAGSRKRGRDIRGLDRFRTVVYGEDGFRRLHAMVARNPVLMYPPDGIEAARARVMVRKTELQSQLQSALGHREYNRGPAGDGDDDVFALFEARRRAESDAHPATEGEEVPGQPVNEHAPPPSNLASVRQDEELATYHHKQLGSYLRLLYEFNHVTFVKLPMEDTLQLLSRCGKEAVAHIVEYETQVRLRRQSRIRDLNELRQEQAALEERRLAVEDAEQARLVQSAELRQAELNLELDNGVVKAEQPDDGSAGEDGKVILETTAPSVHFASLPAGDSPEEYMDGIVMAGEEEAIHYT</sequence>
<evidence type="ECO:0000313" key="4">
    <source>
        <dbReference type="Proteomes" id="UP000007259"/>
    </source>
</evidence>
<reference evidence="3 4" key="1">
    <citation type="journal article" date="2011" name="Genome Res.">
        <title>Chromosome and gene copy number variation allow major structural change between species and strains of Leishmania.</title>
        <authorList>
            <person name="Rogers M.B."/>
            <person name="Hilley J.D."/>
            <person name="Dickens N.J."/>
            <person name="Wilkes J."/>
            <person name="Bates P.A."/>
            <person name="Depledge D.P."/>
            <person name="Harris D."/>
            <person name="Her Y."/>
            <person name="Herzyk P."/>
            <person name="Imamura H."/>
            <person name="Otto T.D."/>
            <person name="Sanders M."/>
            <person name="Seeger K."/>
            <person name="Dujardin J.C."/>
            <person name="Berriman M."/>
            <person name="Smith D.F."/>
            <person name="Hertz-Fowler C."/>
            <person name="Mottram J.C."/>
        </authorList>
    </citation>
    <scope>NUCLEOTIDE SEQUENCE [LARGE SCALE GENOMIC DNA]</scope>
    <source>
        <strain evidence="3 4">MHOM/GT/2001/U1103</strain>
    </source>
</reference>
<dbReference type="OrthoDB" id="243277at2759"/>
<keyword evidence="1" id="KW-0175">Coiled coil</keyword>